<evidence type="ECO:0000313" key="4">
    <source>
        <dbReference type="EMBL" id="SMP54426.1"/>
    </source>
</evidence>
<sequence>MTRFAKTDCQFHQTARCLVQSSGTRLGLLPQIAMLSTHRYQASMMVGLLVGLVCSGLLRASHAATTNANIGKSEASAEIQFDVYPPSISLNSAEDFQSFIAVLRRDDGGTVDVTDEVRWAVEDTKLAKVDGNTLRPVSDGKTFLAARFRGQLVRAEVTVTHAADHPPVSFVNDVMPVLTRSGCNTGSCHGAARGKDGFRLSLFGFDPNGDYDRITREIGVRRINLALPAESLFLKKAVGSVPHTGGKLFEVDSDYYQTLHQWLQAGVPNDDPKKMPPTVANVAIYPSQAVLEGEAASQRMVAVATYSDGTTRDLSRLASFSTNNASVASIDQDGVVVAGSRGEAFVMARFDTFTVGSQVLTLPAEMKYSPPKTSPVNYIDELVDRKLQQLRILPSESCTDAEFIRRATIDITGLLPSAENVTKFVADPAEDKRVVLIDSLLEQKEFSEIWAMKFAQLMMIKSDNQVSKKSALLYASWLTDQFARNVPVNQMVEDLLTSTGGTFTEPQTNFYELERETLKMSENVAQLFMGIRTQCAQCHNHPFDRWTMDDYYGFAAFFSQVGRKQAEDYRERIVYNRSSGETKHPVTKKNTAPKFLGGDAPETKGKDRRAVLAEWLVSPENPYFAPSIANRVWAHYMGVGIVEPVDDIRVSNPASNPELFQTLGDKLVEYNYDFRKLVRDICTSRAYARSCMTNDTNAHDTRNFAHAVIRRIPAESLLDCVCQVTEAPEKFSGLPLGSRAVQIGDGATTNYFLTTFGRSPRTTVCDCEASTEPSLSQALHLLNGVSVQTKIQRGKVIQKWLDKEKLTPADVVDRIYLRCLARLPVAEEQQAVEQLLAEKDAKAQLILEDVLWGVLNGREFVFNH</sequence>
<name>A0ABY1PZN7_9BACT</name>
<evidence type="ECO:0000256" key="1">
    <source>
        <dbReference type="SAM" id="MobiDB-lite"/>
    </source>
</evidence>
<dbReference type="RefSeq" id="WP_283432424.1">
    <property type="nucleotide sequence ID" value="NZ_FXUG01000004.1"/>
</dbReference>
<feature type="region of interest" description="Disordered" evidence="1">
    <location>
        <begin position="580"/>
        <end position="602"/>
    </location>
</feature>
<evidence type="ECO:0000259" key="3">
    <source>
        <dbReference type="Pfam" id="PF07587"/>
    </source>
</evidence>
<dbReference type="PANTHER" id="PTHR35889">
    <property type="entry name" value="CYCLOINULO-OLIGOSACCHARIDE FRUCTANOTRANSFERASE-RELATED"/>
    <property type="match status" value="1"/>
</dbReference>
<evidence type="ECO:0000259" key="2">
    <source>
        <dbReference type="Pfam" id="PF07583"/>
    </source>
</evidence>
<gene>
    <name evidence="4" type="ORF">SAMN06265222_104242</name>
</gene>
<dbReference type="Pfam" id="PF07583">
    <property type="entry name" value="PSCyt2"/>
    <property type="match status" value="1"/>
</dbReference>
<feature type="domain" description="DUF1549" evidence="2">
    <location>
        <begin position="379"/>
        <end position="561"/>
    </location>
</feature>
<proteinExistence type="predicted"/>
<dbReference type="PANTHER" id="PTHR35889:SF3">
    <property type="entry name" value="F-BOX DOMAIN-CONTAINING PROTEIN"/>
    <property type="match status" value="1"/>
</dbReference>
<keyword evidence="5" id="KW-1185">Reference proteome</keyword>
<comment type="caution">
    <text evidence="4">The sequence shown here is derived from an EMBL/GenBank/DDBJ whole genome shotgun (WGS) entry which is preliminary data.</text>
</comment>
<evidence type="ECO:0000313" key="5">
    <source>
        <dbReference type="Proteomes" id="UP001158067"/>
    </source>
</evidence>
<dbReference type="Proteomes" id="UP001158067">
    <property type="component" value="Unassembled WGS sequence"/>
</dbReference>
<organism evidence="4 5">
    <name type="scientific">Neorhodopirellula lusitana</name>
    <dbReference type="NCBI Taxonomy" id="445327"/>
    <lineage>
        <taxon>Bacteria</taxon>
        <taxon>Pseudomonadati</taxon>
        <taxon>Planctomycetota</taxon>
        <taxon>Planctomycetia</taxon>
        <taxon>Pirellulales</taxon>
        <taxon>Pirellulaceae</taxon>
        <taxon>Neorhodopirellula</taxon>
    </lineage>
</organism>
<dbReference type="InterPro" id="IPR022655">
    <property type="entry name" value="DUF1553"/>
</dbReference>
<dbReference type="InterPro" id="IPR011444">
    <property type="entry name" value="DUF1549"/>
</dbReference>
<dbReference type="EMBL" id="FXUG01000004">
    <property type="protein sequence ID" value="SMP54426.1"/>
    <property type="molecule type" value="Genomic_DNA"/>
</dbReference>
<reference evidence="4 5" key="1">
    <citation type="submission" date="2017-05" db="EMBL/GenBank/DDBJ databases">
        <authorList>
            <person name="Varghese N."/>
            <person name="Submissions S."/>
        </authorList>
    </citation>
    <scope>NUCLEOTIDE SEQUENCE [LARGE SCALE GENOMIC DNA]</scope>
    <source>
        <strain evidence="4 5">DSM 25457</strain>
    </source>
</reference>
<dbReference type="SUPFAM" id="SSF49373">
    <property type="entry name" value="Invasin/intimin cell-adhesion fragments"/>
    <property type="match status" value="1"/>
</dbReference>
<feature type="domain" description="DUF1553" evidence="3">
    <location>
        <begin position="608"/>
        <end position="835"/>
    </location>
</feature>
<dbReference type="InterPro" id="IPR008964">
    <property type="entry name" value="Invasin/intimin_cell_adhesion"/>
</dbReference>
<accession>A0ABY1PZN7</accession>
<protein>
    <submittedName>
        <fullName evidence="4">Uncharacterized protein</fullName>
    </submittedName>
</protein>
<dbReference type="Gene3D" id="2.60.40.1080">
    <property type="match status" value="2"/>
</dbReference>
<dbReference type="Pfam" id="PF07587">
    <property type="entry name" value="PSD1"/>
    <property type="match status" value="1"/>
</dbReference>